<evidence type="ECO:0008006" key="4">
    <source>
        <dbReference type="Google" id="ProtNLM"/>
    </source>
</evidence>
<evidence type="ECO:0000256" key="1">
    <source>
        <dbReference type="SAM" id="Phobius"/>
    </source>
</evidence>
<keyword evidence="1" id="KW-1133">Transmembrane helix</keyword>
<dbReference type="EMBL" id="CP129118">
    <property type="protein sequence ID" value="WOV87421.1"/>
    <property type="molecule type" value="Genomic_DNA"/>
</dbReference>
<feature type="transmembrane region" description="Helical" evidence="1">
    <location>
        <begin position="58"/>
        <end position="77"/>
    </location>
</feature>
<evidence type="ECO:0000313" key="2">
    <source>
        <dbReference type="EMBL" id="WOV87421.1"/>
    </source>
</evidence>
<feature type="transmembrane region" description="Helical" evidence="1">
    <location>
        <begin position="98"/>
        <end position="124"/>
    </location>
</feature>
<evidence type="ECO:0000313" key="3">
    <source>
        <dbReference type="Proteomes" id="UP001303902"/>
    </source>
</evidence>
<keyword evidence="1" id="KW-0812">Transmembrane</keyword>
<keyword evidence="1" id="KW-0472">Membrane</keyword>
<proteinExistence type="predicted"/>
<protein>
    <recommendedName>
        <fullName evidence="4">ABC-2 family transporter protein</fullName>
    </recommendedName>
</protein>
<feature type="transmembrane region" description="Helical" evidence="1">
    <location>
        <begin position="175"/>
        <end position="194"/>
    </location>
</feature>
<feature type="transmembrane region" description="Helical" evidence="1">
    <location>
        <begin position="206"/>
        <end position="228"/>
    </location>
</feature>
<gene>
    <name evidence="2" type="ORF">QWT69_16465</name>
</gene>
<dbReference type="Proteomes" id="UP001303902">
    <property type="component" value="Chromosome"/>
</dbReference>
<organism evidence="2 3">
    <name type="scientific">Sporosarcina oncorhynchi</name>
    <dbReference type="NCBI Taxonomy" id="3056444"/>
    <lineage>
        <taxon>Bacteria</taxon>
        <taxon>Bacillati</taxon>
        <taxon>Bacillota</taxon>
        <taxon>Bacilli</taxon>
        <taxon>Bacillales</taxon>
        <taxon>Caryophanaceae</taxon>
        <taxon>Sporosarcina</taxon>
    </lineage>
</organism>
<keyword evidence="3" id="KW-1185">Reference proteome</keyword>
<name>A0ABZ0L4E3_9BACL</name>
<dbReference type="RefSeq" id="WP_317967524.1">
    <property type="nucleotide sequence ID" value="NZ_CP129118.1"/>
</dbReference>
<accession>A0ABZ0L4E3</accession>
<sequence length="233" mass="25893">MTLTSRWCGLLKKEWVLMRWQIIAFIVLSLLVCFFSLTPVLAGIHDFQHINPLGLYDMMLRILLIMGPVLIVISIEYERKQLDVWLHTEASIVQVLGVKVFSAILVVVVAMLLNMILAGITYYFSAPDNAIPLSEAVKLMTNLGATAVINAVFNTIAVLFVWILLGIIQLKIGNFAAFVILIPVLMMSTFWAVLTSVFPVNAPLSVVGFVTYALLSIVFFIAGTMLFAKKVRV</sequence>
<reference evidence="2 3" key="1">
    <citation type="submission" date="2023-06" db="EMBL/GenBank/DDBJ databases">
        <title>Sporosarcina sp. nov., isolated from Korean tranditional fermented seafood 'Jeotgal'.</title>
        <authorList>
            <person name="Yang A.I."/>
            <person name="Shin N.-R."/>
        </authorList>
    </citation>
    <scope>NUCLEOTIDE SEQUENCE [LARGE SCALE GENOMIC DNA]</scope>
    <source>
        <strain evidence="2 3">T2O-4</strain>
    </source>
</reference>
<feature type="transmembrane region" description="Helical" evidence="1">
    <location>
        <begin position="144"/>
        <end position="168"/>
    </location>
</feature>